<dbReference type="PANTHER" id="PTHR23053">
    <property type="entry name" value="DLEC1 DELETED IN LUNG AND ESOPHAGEAL CANCER 1"/>
    <property type="match status" value="1"/>
</dbReference>
<dbReference type="GO" id="GO:0005930">
    <property type="term" value="C:axoneme"/>
    <property type="evidence" value="ECO:0007669"/>
    <property type="project" value="TreeGrafter"/>
</dbReference>
<keyword evidence="5" id="KW-0966">Cell projection</keyword>
<dbReference type="PANTHER" id="PTHR23053:SF0">
    <property type="entry name" value="HYDROCEPHALUS-INDUCING PROTEIN HOMOLOG"/>
    <property type="match status" value="1"/>
</dbReference>
<proteinExistence type="predicted"/>
<keyword evidence="4" id="KW-0969">Cilium</keyword>
<dbReference type="GO" id="GO:1904158">
    <property type="term" value="P:axonemal central apparatus assembly"/>
    <property type="evidence" value="ECO:0007669"/>
    <property type="project" value="TreeGrafter"/>
</dbReference>
<dbReference type="OrthoDB" id="442692at2759"/>
<dbReference type="InterPro" id="IPR033305">
    <property type="entry name" value="Hydin-like"/>
</dbReference>
<keyword evidence="3" id="KW-0963">Cytoplasm</keyword>
<keyword evidence="8" id="KW-1185">Reference proteome</keyword>
<dbReference type="Pfam" id="PF24771">
    <property type="entry name" value="Ig_CFAP74_1st"/>
    <property type="match status" value="1"/>
</dbReference>
<name>A0A9P0M9V2_ACAOB</name>
<gene>
    <name evidence="7" type="ORF">ACAOBT_LOCUS31250</name>
</gene>
<evidence type="ECO:0000256" key="1">
    <source>
        <dbReference type="ARBA" id="ARBA00004138"/>
    </source>
</evidence>
<accession>A0A9P0M9V2</accession>
<dbReference type="Proteomes" id="UP001152888">
    <property type="component" value="Unassembled WGS sequence"/>
</dbReference>
<evidence type="ECO:0000259" key="6">
    <source>
        <dbReference type="Pfam" id="PF22544"/>
    </source>
</evidence>
<comment type="subcellular location">
    <subcellularLocation>
        <location evidence="1">Cell projection</location>
        <location evidence="1">Cilium</location>
    </subcellularLocation>
    <subcellularLocation>
        <location evidence="2">Cytoplasm</location>
    </subcellularLocation>
</comment>
<evidence type="ECO:0000256" key="5">
    <source>
        <dbReference type="ARBA" id="ARBA00023273"/>
    </source>
</evidence>
<dbReference type="Gene3D" id="2.60.40.10">
    <property type="entry name" value="Immunoglobulins"/>
    <property type="match status" value="7"/>
</dbReference>
<dbReference type="EMBL" id="CAKOFQ010007937">
    <property type="protein sequence ID" value="CAH2010001.1"/>
    <property type="molecule type" value="Genomic_DNA"/>
</dbReference>
<evidence type="ECO:0000256" key="3">
    <source>
        <dbReference type="ARBA" id="ARBA00022490"/>
    </source>
</evidence>
<organism evidence="7 8">
    <name type="scientific">Acanthoscelides obtectus</name>
    <name type="common">Bean weevil</name>
    <name type="synonym">Bruchus obtectus</name>
    <dbReference type="NCBI Taxonomy" id="200917"/>
    <lineage>
        <taxon>Eukaryota</taxon>
        <taxon>Metazoa</taxon>
        <taxon>Ecdysozoa</taxon>
        <taxon>Arthropoda</taxon>
        <taxon>Hexapoda</taxon>
        <taxon>Insecta</taxon>
        <taxon>Pterygota</taxon>
        <taxon>Neoptera</taxon>
        <taxon>Endopterygota</taxon>
        <taxon>Coleoptera</taxon>
        <taxon>Polyphaga</taxon>
        <taxon>Cucujiformia</taxon>
        <taxon>Chrysomeloidea</taxon>
        <taxon>Chrysomelidae</taxon>
        <taxon>Bruchinae</taxon>
        <taxon>Bruchini</taxon>
        <taxon>Acanthoscelides</taxon>
    </lineage>
</organism>
<feature type="domain" description="HYDIN/VesB/CFA65-like Ig-like" evidence="6">
    <location>
        <begin position="175"/>
        <end position="258"/>
    </location>
</feature>
<evidence type="ECO:0000256" key="2">
    <source>
        <dbReference type="ARBA" id="ARBA00004496"/>
    </source>
</evidence>
<evidence type="ECO:0000313" key="8">
    <source>
        <dbReference type="Proteomes" id="UP001152888"/>
    </source>
</evidence>
<reference evidence="7" key="1">
    <citation type="submission" date="2022-03" db="EMBL/GenBank/DDBJ databases">
        <authorList>
            <person name="Sayadi A."/>
        </authorList>
    </citation>
    <scope>NUCLEOTIDE SEQUENCE</scope>
</reference>
<dbReference type="GO" id="GO:0003341">
    <property type="term" value="P:cilium movement"/>
    <property type="evidence" value="ECO:0007669"/>
    <property type="project" value="TreeGrafter"/>
</dbReference>
<evidence type="ECO:0000256" key="4">
    <source>
        <dbReference type="ARBA" id="ARBA00023069"/>
    </source>
</evidence>
<dbReference type="InterPro" id="IPR053879">
    <property type="entry name" value="HYDIN_VesB_CFA65-like_Ig"/>
</dbReference>
<dbReference type="InterPro" id="IPR013783">
    <property type="entry name" value="Ig-like_fold"/>
</dbReference>
<sequence length="1298" mass="148667">MDPVVPPWTCPPYGFYISKLLPLLLDVEEDPENILVCPSKLNYELQLSTEDRLQRLCNPTRKYRVTTETNTFSRTPDIVVFQNFSSNTVYTTILSLQNTHKCSKWIRIVQDSSAYFSVEYPVGNENSSARIAPGMAYNVRITFRPATIQDYFYKITFVAEEEQFEVPVYAIGYRPILNLPDVVALKPTAIGIRMYKALALHNFGQATAFFVTQCKPPFSVEPERGVLKPHATMEIKVICTPNCLRGYLEDDIFFVCDDIRLKVKVSCEVVEANIFMHDSKISFGEVFMNLQKQEIVKITNKSPYTVNFYWSLYKSNAIDALEKNRLSGAMEGMTNLMRTRHTKLEFMNIIDAEGHNTVIEDQCKKAKQELDEKWRFLYKNEVFTIIPNEGVLHPNQTLEFMVVFNPKINDYYSSWAYLDIGGKPERLPLALSGVGKGPVVVFNANTLNISNVYMNARHEYQIVVKNDSHIPATVVFRGGKTEFGGDIECVPTTRYLSHFDKCKSFVIKFSSSVQGQFVEKVQFTIEESTEIIHFLLIGNVVCPLLKLSTNVVDFGDIPFGECAFQEFQLVNEAQVPINYSISVEDMSNTNVEWSLGEHVVQPYSNIPILVETMSSTGECTNRYSTSKDHLEQSHKISFVLDSLSDVDANIWLTMWGSQKYRQSIPIHIRPRVPELECDPPEVFMNFCFLDFEYKRKIKLKNTTDYSGRLTYAPIKEPENMSCNLNITECPITPFGEIVIELTVKTSELGPHEYDLRFEVRGVPPKDYCKVTCNGQGPVVIHSPDILNFGEVQLLETTSCDLTITNESPITAQLKIFTKPNEPFFVKIPEVVIASEESAVIPVYCYLKDTGKYDSYVRYAIKNGETIEVKISAIGAGCSILCEPSIKEGYNARFLLTHQIFRLYVKFTNLGKKFTKILWTRKKAVKSLKDTEEIKSVFSMTPNQFELATDQFQMVEISGASTKVTTAEEDFYCFATYDKSSKPILLMSFVIKASFIEPEVEFSKTQLEFMVSINETGNLSLTTPVSRKQDVSRRSSSKPTMDYLEDNRSLFRGFSDAFSVPMEDELNKLSSSESEEEDDTYPKYSILHGSVDIKNTTPIPLKMILRTSPAFYIYKEGELVQYMNLEIHEGKMYTARVEFVPEIYEKRYRRDEGTLTLQFEAHPKSVRLPLYNQLLYPTVVFTPNEADFKCVPPYSIYSMTIIMKNITCMPVRFSWTLREEFFHIERLTVDAMADSKRTLEFDPLASDLCQKHEVRPYKPHDHLSTKENAHLEMALAKAESIKGFQMLVEQESNRYVYYL</sequence>
<dbReference type="Pfam" id="PF22544">
    <property type="entry name" value="HYDIN_VesB_CFA65-like_Ig"/>
    <property type="match status" value="1"/>
</dbReference>
<evidence type="ECO:0000313" key="7">
    <source>
        <dbReference type="EMBL" id="CAH2010001.1"/>
    </source>
</evidence>
<protein>
    <recommendedName>
        <fullName evidence="6">HYDIN/VesB/CFA65-like Ig-like domain-containing protein</fullName>
    </recommendedName>
</protein>
<comment type="caution">
    <text evidence="7">The sequence shown here is derived from an EMBL/GenBank/DDBJ whole genome shotgun (WGS) entry which is preliminary data.</text>
</comment>